<dbReference type="SUPFAM" id="SSF53756">
    <property type="entry name" value="UDP-Glycosyltransferase/glycogen phosphorylase"/>
    <property type="match status" value="1"/>
</dbReference>
<dbReference type="PANTHER" id="PTHR45947:SF3">
    <property type="entry name" value="SULFOQUINOVOSYL TRANSFERASE SQD2"/>
    <property type="match status" value="1"/>
</dbReference>
<dbReference type="STRING" id="1227500.C494_20158"/>
<dbReference type="Gene3D" id="3.40.50.2000">
    <property type="entry name" value="Glycogen Phosphorylase B"/>
    <property type="match status" value="2"/>
</dbReference>
<dbReference type="InterPro" id="IPR001296">
    <property type="entry name" value="Glyco_trans_1"/>
</dbReference>
<organism evidence="2 3">
    <name type="scientific">Natronorubrum bangense JCM 10635</name>
    <dbReference type="NCBI Taxonomy" id="1227500"/>
    <lineage>
        <taxon>Archaea</taxon>
        <taxon>Methanobacteriati</taxon>
        <taxon>Methanobacteriota</taxon>
        <taxon>Stenosarchaea group</taxon>
        <taxon>Halobacteria</taxon>
        <taxon>Halobacteriales</taxon>
        <taxon>Natrialbaceae</taxon>
        <taxon>Natronorubrum</taxon>
    </lineage>
</organism>
<dbReference type="PANTHER" id="PTHR45947">
    <property type="entry name" value="SULFOQUINOVOSYL TRANSFERASE SQD2"/>
    <property type="match status" value="1"/>
</dbReference>
<dbReference type="Pfam" id="PF00534">
    <property type="entry name" value="Glycos_transf_1"/>
    <property type="match status" value="1"/>
</dbReference>
<dbReference type="GO" id="GO:0016757">
    <property type="term" value="F:glycosyltransferase activity"/>
    <property type="evidence" value="ECO:0007669"/>
    <property type="project" value="InterPro"/>
</dbReference>
<evidence type="ECO:0000313" key="2">
    <source>
        <dbReference type="EMBL" id="ELY42654.1"/>
    </source>
</evidence>
<reference evidence="2 3" key="1">
    <citation type="journal article" date="2014" name="PLoS Genet.">
        <title>Phylogenetically driven sequencing of extremely halophilic archaea reveals strategies for static and dynamic osmo-response.</title>
        <authorList>
            <person name="Becker E.A."/>
            <person name="Seitzer P.M."/>
            <person name="Tritt A."/>
            <person name="Larsen D."/>
            <person name="Krusor M."/>
            <person name="Yao A.I."/>
            <person name="Wu D."/>
            <person name="Madern D."/>
            <person name="Eisen J.A."/>
            <person name="Darling A.E."/>
            <person name="Facciotti M.T."/>
        </authorList>
    </citation>
    <scope>NUCLEOTIDE SEQUENCE [LARGE SCALE GENOMIC DNA]</scope>
    <source>
        <strain evidence="2 3">JCM 10635</strain>
    </source>
</reference>
<dbReference type="InterPro" id="IPR050194">
    <property type="entry name" value="Glycosyltransferase_grp1"/>
</dbReference>
<keyword evidence="2" id="KW-0808">Transferase</keyword>
<evidence type="ECO:0000259" key="1">
    <source>
        <dbReference type="Pfam" id="PF00534"/>
    </source>
</evidence>
<dbReference type="Proteomes" id="UP000011690">
    <property type="component" value="Unassembled WGS sequence"/>
</dbReference>
<feature type="domain" description="Glycosyl transferase family 1" evidence="1">
    <location>
        <begin position="37"/>
        <end position="197"/>
    </location>
</feature>
<sequence length="220" mass="24719">MKERVGEASLTDGLRVEKIPNGIDTTIFQPGDRATGRRIFDLPEDKQIILFGAINPDDERKGYTYLKAALEELEDRYDSSEVEIAIFGQLSSDFDLPFEVNSVGYLYDDEALSLLYSTADVMIVPSVEDVFPNTALEATACGTPVVAFDSTGTADIVAHKETGYLAEFKNSSDLCEGIEWTLQSRKHNRTISSHARTRALERYEIKEVANRYRRLYENLS</sequence>
<comment type="caution">
    <text evidence="2">The sequence shown here is derived from an EMBL/GenBank/DDBJ whole genome shotgun (WGS) entry which is preliminary data.</text>
</comment>
<keyword evidence="3" id="KW-1185">Reference proteome</keyword>
<gene>
    <name evidence="2" type="ORF">C494_20158</name>
</gene>
<protein>
    <submittedName>
        <fullName evidence="2">Group 1 glycosyl transferase</fullName>
    </submittedName>
</protein>
<proteinExistence type="predicted"/>
<dbReference type="EMBL" id="AOHY01000059">
    <property type="protein sequence ID" value="ELY42654.1"/>
    <property type="molecule type" value="Genomic_DNA"/>
</dbReference>
<dbReference type="AlphaFoldDB" id="L9VZJ0"/>
<evidence type="ECO:0000313" key="3">
    <source>
        <dbReference type="Proteomes" id="UP000011690"/>
    </source>
</evidence>
<name>L9VZJ0_9EURY</name>
<accession>L9VZJ0</accession>
<dbReference type="PATRIC" id="fig|1227500.6.peg.4072"/>
<dbReference type="eggNOG" id="arCOG01403">
    <property type="taxonomic scope" value="Archaea"/>
</dbReference>